<reference evidence="1 2" key="1">
    <citation type="submission" date="2013-07" db="EMBL/GenBank/DDBJ databases">
        <title>The Genome Sequence of Cryptococcus heveanensis BCC8398.</title>
        <authorList>
            <consortium name="The Broad Institute Genome Sequencing Platform"/>
            <person name="Cuomo C."/>
            <person name="Litvintseva A."/>
            <person name="Chen Y."/>
            <person name="Heitman J."/>
            <person name="Sun S."/>
            <person name="Springer D."/>
            <person name="Dromer F."/>
            <person name="Young S.K."/>
            <person name="Zeng Q."/>
            <person name="Gargeya S."/>
            <person name="Fitzgerald M."/>
            <person name="Abouelleil A."/>
            <person name="Alvarado L."/>
            <person name="Berlin A.M."/>
            <person name="Chapman S.B."/>
            <person name="Dewar J."/>
            <person name="Goldberg J."/>
            <person name="Griggs A."/>
            <person name="Gujja S."/>
            <person name="Hansen M."/>
            <person name="Howarth C."/>
            <person name="Imamovic A."/>
            <person name="Larimer J."/>
            <person name="McCowan C."/>
            <person name="Murphy C."/>
            <person name="Pearson M."/>
            <person name="Priest M."/>
            <person name="Roberts A."/>
            <person name="Saif S."/>
            <person name="Shea T."/>
            <person name="Sykes S."/>
            <person name="Wortman J."/>
            <person name="Nusbaum C."/>
            <person name="Birren B."/>
        </authorList>
    </citation>
    <scope>NUCLEOTIDE SEQUENCE [LARGE SCALE GENOMIC DNA]</scope>
    <source>
        <strain evidence="1 2">BCC8398</strain>
    </source>
</reference>
<reference evidence="2" key="2">
    <citation type="submission" date="2013-12" db="EMBL/GenBank/DDBJ databases">
        <title>Evolution of pathogenesis and genome organization in the Tremellales.</title>
        <authorList>
            <person name="Cuomo C."/>
            <person name="Litvintseva A."/>
            <person name="Heitman J."/>
            <person name="Chen Y."/>
            <person name="Sun S."/>
            <person name="Springer D."/>
            <person name="Dromer F."/>
            <person name="Young S."/>
            <person name="Zeng Q."/>
            <person name="Chapman S."/>
            <person name="Gujja S."/>
            <person name="Saif S."/>
            <person name="Birren B."/>
        </authorList>
    </citation>
    <scope>NUCLEOTIDE SEQUENCE [LARGE SCALE GENOMIC DNA]</scope>
    <source>
        <strain evidence="2">BCC8398</strain>
    </source>
</reference>
<dbReference type="EMBL" id="KI669492">
    <property type="protein sequence ID" value="OCF38048.1"/>
    <property type="molecule type" value="Genomic_DNA"/>
</dbReference>
<organism evidence="1 2">
    <name type="scientific">Kwoniella heveanensis BCC8398</name>
    <dbReference type="NCBI Taxonomy" id="1296120"/>
    <lineage>
        <taxon>Eukaryota</taxon>
        <taxon>Fungi</taxon>
        <taxon>Dikarya</taxon>
        <taxon>Basidiomycota</taxon>
        <taxon>Agaricomycotina</taxon>
        <taxon>Tremellomycetes</taxon>
        <taxon>Tremellales</taxon>
        <taxon>Cryptococcaceae</taxon>
        <taxon>Kwoniella</taxon>
    </lineage>
</organism>
<accession>A0A1B9H460</accession>
<proteinExistence type="predicted"/>
<gene>
    <name evidence="1" type="ORF">I316_00272</name>
</gene>
<sequence>MASLPMDYGDSTLDQLTSSTTQLLQFPIPDEEGYQERNAAKGADGMLSQAWPVADFLSKVSQDSTEQSTKPGHSAVSSGFERLAQKSYMADRSSLTSIPLVLSP</sequence>
<dbReference type="Proteomes" id="UP000092666">
    <property type="component" value="Unassembled WGS sequence"/>
</dbReference>
<evidence type="ECO:0000313" key="2">
    <source>
        <dbReference type="Proteomes" id="UP000092666"/>
    </source>
</evidence>
<dbReference type="AlphaFoldDB" id="A0A1B9H460"/>
<protein>
    <submittedName>
        <fullName evidence="1">Uncharacterized protein</fullName>
    </submittedName>
</protein>
<keyword evidence="2" id="KW-1185">Reference proteome</keyword>
<name>A0A1B9H460_9TREE</name>
<evidence type="ECO:0000313" key="1">
    <source>
        <dbReference type="EMBL" id="OCF38048.1"/>
    </source>
</evidence>